<sequence>MSQVEGLPEWAERLREALAVKVESVDQLYGKLGLPASGGWLADALAGQVEPRRQQLAQLAVFSGIPLAVLVGDVPVRNLAVALRSSVDVSIDEVSAASRRAEDALADLGLLLSWYPQEAARTSAAAARARRAVARDPYEKHAAIRTAEGFRDLLGIEDEEPVGDLAELLESLGAAVVFEPMPKAIQGITVRDTSRDAWQAVVVVNSDTWWGRQRYTLAHELGHLLYRDDQSLFINQKSYDEQDLVEYRAEIFARHFLAPDAAVREFWSEHGPRRAVDGLGVPLAKFMMHFGLSRQASVRTLVEVVGVPRDRLVPYTFPGCSIEQIMRQARLGAEWDQQRMSQHQPSASNWMLSMVLDAYRQRLVGVRVVARVLGRPNEVLAVEQELQEQGYGAGGGSLQSQG</sequence>
<feature type="domain" description="IrrE N-terminal-like" evidence="1">
    <location>
        <begin position="170"/>
        <end position="297"/>
    </location>
</feature>
<dbReference type="Gene3D" id="1.10.10.2910">
    <property type="match status" value="1"/>
</dbReference>
<protein>
    <submittedName>
        <fullName evidence="2">ImmA/IrrE family metallo-endopeptidase</fullName>
    </submittedName>
</protein>
<comment type="caution">
    <text evidence="2">The sequence shown here is derived from an EMBL/GenBank/DDBJ whole genome shotgun (WGS) entry which is preliminary data.</text>
</comment>
<evidence type="ECO:0000313" key="3">
    <source>
        <dbReference type="Proteomes" id="UP001596203"/>
    </source>
</evidence>
<dbReference type="Proteomes" id="UP001596203">
    <property type="component" value="Unassembled WGS sequence"/>
</dbReference>
<proteinExistence type="predicted"/>
<dbReference type="RefSeq" id="WP_377430611.1">
    <property type="nucleotide sequence ID" value="NZ_JBHSPR010000053.1"/>
</dbReference>
<dbReference type="PANTHER" id="PTHR43236:SF1">
    <property type="entry name" value="BLL7220 PROTEIN"/>
    <property type="match status" value="1"/>
</dbReference>
<name>A0ABW1KM04_9ACTN</name>
<dbReference type="EMBL" id="JBHSPR010000053">
    <property type="protein sequence ID" value="MFC6021858.1"/>
    <property type="molecule type" value="Genomic_DNA"/>
</dbReference>
<evidence type="ECO:0000313" key="2">
    <source>
        <dbReference type="EMBL" id="MFC6021858.1"/>
    </source>
</evidence>
<accession>A0ABW1KM04</accession>
<organism evidence="2 3">
    <name type="scientific">Plantactinospora solaniradicis</name>
    <dbReference type="NCBI Taxonomy" id="1723736"/>
    <lineage>
        <taxon>Bacteria</taxon>
        <taxon>Bacillati</taxon>
        <taxon>Actinomycetota</taxon>
        <taxon>Actinomycetes</taxon>
        <taxon>Micromonosporales</taxon>
        <taxon>Micromonosporaceae</taxon>
        <taxon>Plantactinospora</taxon>
    </lineage>
</organism>
<dbReference type="InterPro" id="IPR010359">
    <property type="entry name" value="IrrE_HExxH"/>
</dbReference>
<dbReference type="PANTHER" id="PTHR43236">
    <property type="entry name" value="ANTITOXIN HIGA1"/>
    <property type="match status" value="1"/>
</dbReference>
<gene>
    <name evidence="2" type="ORF">ACFP2T_37565</name>
</gene>
<reference evidence="3" key="1">
    <citation type="journal article" date="2019" name="Int. J. Syst. Evol. Microbiol.">
        <title>The Global Catalogue of Microorganisms (GCM) 10K type strain sequencing project: providing services to taxonomists for standard genome sequencing and annotation.</title>
        <authorList>
            <consortium name="The Broad Institute Genomics Platform"/>
            <consortium name="The Broad Institute Genome Sequencing Center for Infectious Disease"/>
            <person name="Wu L."/>
            <person name="Ma J."/>
        </authorList>
    </citation>
    <scope>NUCLEOTIDE SEQUENCE [LARGE SCALE GENOMIC DNA]</scope>
    <source>
        <strain evidence="3">ZS-35-S2</strain>
    </source>
</reference>
<dbReference type="Pfam" id="PF06114">
    <property type="entry name" value="Peptidase_M78"/>
    <property type="match status" value="1"/>
</dbReference>
<dbReference type="InterPro" id="IPR052345">
    <property type="entry name" value="Rad_response_metalloprotease"/>
</dbReference>
<evidence type="ECO:0000259" key="1">
    <source>
        <dbReference type="Pfam" id="PF06114"/>
    </source>
</evidence>
<keyword evidence="3" id="KW-1185">Reference proteome</keyword>